<dbReference type="Proteomes" id="UP000605568">
    <property type="component" value="Unassembled WGS sequence"/>
</dbReference>
<name>A0ABQ3MSS2_9PSEU</name>
<organism evidence="1 2">
    <name type="scientific">Lentzea cavernae</name>
    <dbReference type="NCBI Taxonomy" id="2020703"/>
    <lineage>
        <taxon>Bacteria</taxon>
        <taxon>Bacillati</taxon>
        <taxon>Actinomycetota</taxon>
        <taxon>Actinomycetes</taxon>
        <taxon>Pseudonocardiales</taxon>
        <taxon>Pseudonocardiaceae</taxon>
        <taxon>Lentzea</taxon>
    </lineage>
</organism>
<proteinExistence type="predicted"/>
<protein>
    <submittedName>
        <fullName evidence="1">Uncharacterized protein</fullName>
    </submittedName>
</protein>
<reference evidence="2" key="1">
    <citation type="journal article" date="2019" name="Int. J. Syst. Evol. Microbiol.">
        <title>The Global Catalogue of Microorganisms (GCM) 10K type strain sequencing project: providing services to taxonomists for standard genome sequencing and annotation.</title>
        <authorList>
            <consortium name="The Broad Institute Genomics Platform"/>
            <consortium name="The Broad Institute Genome Sequencing Center for Infectious Disease"/>
            <person name="Wu L."/>
            <person name="Ma J."/>
        </authorList>
    </citation>
    <scope>NUCLEOTIDE SEQUENCE [LARGE SCALE GENOMIC DNA]</scope>
    <source>
        <strain evidence="2">CGMCC 4.7367</strain>
    </source>
</reference>
<gene>
    <name evidence="1" type="ORF">GCM10017774_78220</name>
</gene>
<evidence type="ECO:0000313" key="1">
    <source>
        <dbReference type="EMBL" id="GHH57842.1"/>
    </source>
</evidence>
<comment type="caution">
    <text evidence="1">The sequence shown here is derived from an EMBL/GenBank/DDBJ whole genome shotgun (WGS) entry which is preliminary data.</text>
</comment>
<keyword evidence="2" id="KW-1185">Reference proteome</keyword>
<accession>A0ABQ3MSS2</accession>
<dbReference type="RefSeq" id="WP_191304453.1">
    <property type="nucleotide sequence ID" value="NZ_BNAR01000018.1"/>
</dbReference>
<evidence type="ECO:0000313" key="2">
    <source>
        <dbReference type="Proteomes" id="UP000605568"/>
    </source>
</evidence>
<sequence>MPEETRDDHVAAALAAEGQAMPADDFSCPVVMTGGCTYFTDGVHRCCTAPLGDPQHGMPGHPHSCMCRVAWSVVQRRLASMQDELLELALNDEVGPARTRHRQPTSSECYAVSSFVISEFNRIDDQIKNIPWWQINRRRQARRKYRAFGTTHHVIHNYVYPSEES</sequence>
<dbReference type="EMBL" id="BNAR01000018">
    <property type="protein sequence ID" value="GHH57842.1"/>
    <property type="molecule type" value="Genomic_DNA"/>
</dbReference>